<evidence type="ECO:0000259" key="11">
    <source>
        <dbReference type="PROSITE" id="PS51321"/>
    </source>
</evidence>
<dbReference type="InterPro" id="IPR044738">
    <property type="entry name" value="Atg22"/>
</dbReference>
<feature type="transmembrane region" description="Helical" evidence="9">
    <location>
        <begin position="415"/>
        <end position="439"/>
    </location>
</feature>
<dbReference type="Pfam" id="PF11700">
    <property type="entry name" value="ATG22"/>
    <property type="match status" value="1"/>
</dbReference>
<evidence type="ECO:0000256" key="2">
    <source>
        <dbReference type="ARBA" id="ARBA00006978"/>
    </source>
</evidence>
<keyword evidence="7 9" id="KW-1133">Transmembrane helix</keyword>
<evidence type="ECO:0000256" key="1">
    <source>
        <dbReference type="ARBA" id="ARBA00004127"/>
    </source>
</evidence>
<name>A0A9N9CWE4_9GLOM</name>
<feature type="transmembrane region" description="Helical" evidence="9">
    <location>
        <begin position="510"/>
        <end position="529"/>
    </location>
</feature>
<dbReference type="PANTHER" id="PTHR23519">
    <property type="entry name" value="AUTOPHAGY-RELATED PROTEIN 22"/>
    <property type="match status" value="1"/>
</dbReference>
<evidence type="ECO:0000256" key="6">
    <source>
        <dbReference type="ARBA" id="ARBA00022970"/>
    </source>
</evidence>
<keyword evidence="5 9" id="KW-0812">Transmembrane</keyword>
<gene>
    <name evidence="12" type="ORF">FCALED_LOCUS9352</name>
</gene>
<keyword evidence="8 9" id="KW-0472">Membrane</keyword>
<evidence type="ECO:0000256" key="3">
    <source>
        <dbReference type="ARBA" id="ARBA00022448"/>
    </source>
</evidence>
<proteinExistence type="inferred from homology"/>
<dbReference type="Pfam" id="PF07500">
    <property type="entry name" value="TFIIS_M"/>
    <property type="match status" value="1"/>
</dbReference>
<evidence type="ECO:0000256" key="4">
    <source>
        <dbReference type="ARBA" id="ARBA00022554"/>
    </source>
</evidence>
<feature type="transmembrane region" description="Helical" evidence="9">
    <location>
        <begin position="382"/>
        <end position="403"/>
    </location>
</feature>
<dbReference type="InterPro" id="IPR003618">
    <property type="entry name" value="TFIIS_cen_dom"/>
</dbReference>
<dbReference type="InterPro" id="IPR024671">
    <property type="entry name" value="Atg22-like"/>
</dbReference>
<feature type="transmembrane region" description="Helical" evidence="9">
    <location>
        <begin position="349"/>
        <end position="370"/>
    </location>
</feature>
<feature type="domain" description="TFIIS central" evidence="11">
    <location>
        <begin position="528"/>
        <end position="643"/>
    </location>
</feature>
<dbReference type="InterPro" id="IPR036575">
    <property type="entry name" value="TFIIS_cen_dom_sf"/>
</dbReference>
<dbReference type="PROSITE" id="PS51321">
    <property type="entry name" value="TFIIS_CENTRAL"/>
    <property type="match status" value="1"/>
</dbReference>
<keyword evidence="6 9" id="KW-0029">Amino-acid transport</keyword>
<keyword evidence="3 9" id="KW-0813">Transport</keyword>
<keyword evidence="13" id="KW-1185">Reference proteome</keyword>
<feature type="transmembrane region" description="Helical" evidence="9">
    <location>
        <begin position="445"/>
        <end position="467"/>
    </location>
</feature>
<evidence type="ECO:0000256" key="10">
    <source>
        <dbReference type="SAM" id="MobiDB-lite"/>
    </source>
</evidence>
<dbReference type="GO" id="GO:0006914">
    <property type="term" value="P:autophagy"/>
    <property type="evidence" value="ECO:0007669"/>
    <property type="project" value="UniProtKB-KW"/>
</dbReference>
<evidence type="ECO:0000313" key="13">
    <source>
        <dbReference type="Proteomes" id="UP000789570"/>
    </source>
</evidence>
<dbReference type="OrthoDB" id="192733at2759"/>
<dbReference type="GO" id="GO:0032974">
    <property type="term" value="P:amino acid transmembrane export from vacuole"/>
    <property type="evidence" value="ECO:0007669"/>
    <property type="project" value="InterPro"/>
</dbReference>
<reference evidence="12" key="1">
    <citation type="submission" date="2021-06" db="EMBL/GenBank/DDBJ databases">
        <authorList>
            <person name="Kallberg Y."/>
            <person name="Tangrot J."/>
            <person name="Rosling A."/>
        </authorList>
    </citation>
    <scope>NUCLEOTIDE SEQUENCE</scope>
    <source>
        <strain evidence="12">UK204</strain>
    </source>
</reference>
<feature type="transmembrane region" description="Helical" evidence="9">
    <location>
        <begin position="173"/>
        <end position="192"/>
    </location>
</feature>
<dbReference type="InterPro" id="IPR050495">
    <property type="entry name" value="ATG22/LtaA_families"/>
</dbReference>
<dbReference type="PANTHER" id="PTHR23519:SF1">
    <property type="entry name" value="AUTOPHAGY-RELATED PROTEIN 22"/>
    <property type="match status" value="1"/>
</dbReference>
<feature type="transmembrane region" description="Helical" evidence="9">
    <location>
        <begin position="287"/>
        <end position="311"/>
    </location>
</feature>
<dbReference type="SMART" id="SM00510">
    <property type="entry name" value="TFS2M"/>
    <property type="match status" value="1"/>
</dbReference>
<dbReference type="GO" id="GO:0012505">
    <property type="term" value="C:endomembrane system"/>
    <property type="evidence" value="ECO:0007669"/>
    <property type="project" value="UniProtKB-SubCell"/>
</dbReference>
<evidence type="ECO:0000256" key="9">
    <source>
        <dbReference type="RuleBase" id="RU363073"/>
    </source>
</evidence>
<dbReference type="Proteomes" id="UP000789570">
    <property type="component" value="Unassembled WGS sequence"/>
</dbReference>
<evidence type="ECO:0000256" key="7">
    <source>
        <dbReference type="ARBA" id="ARBA00022989"/>
    </source>
</evidence>
<dbReference type="Gene3D" id="1.10.472.30">
    <property type="entry name" value="Transcription elongation factor S-II, central domain"/>
    <property type="match status" value="1"/>
</dbReference>
<evidence type="ECO:0000256" key="8">
    <source>
        <dbReference type="ARBA" id="ARBA00023136"/>
    </source>
</evidence>
<sequence length="675" mass="75504">MSEKPWRLNVDIPTPSLGTPNSSTLDVNSVITENDELSLGKTITITTSQHNLKQFYGNIEDDKGDEEPPVTSKELRGWYMYNAATEVYSVVAITVFIPIILENLAGEAGFLLDRVTPCDTTIKDYKCVTRYGTGFVDTASFSLYTISISVLIQCLVYIGFGSLADHGENQKKLLMLFSYIGAISVIAFLSVVNSSLYWLAGLLTIISNVCFGAGFVFYLAYIPVFTRVHPRVIEAKSSGVSIQDLSRIEEEVANRLSSHSMAIGYASGVLILIIAAAISYLMNGTTYSLQVGTALAGAWWLMLLTFPLIWLQRRKSPPLPNGENFLFYSFKRVGKTLQSTRQLLQTIKFLISWFILSDGFNTIASVAILFGKKSLNIGNTELLIAAVLIPISAFVGVYTFLFIQQKFELSTRTMILILGTLHSLIPIYGLLGFVSPIGLKFTVEIYIFAIYFGLVLGALQSYCRVLFGSMIPKGHENEFFGLYEITDKGSSWIGPLVTGFIGDLTHDLRYCFWFLLVMMIIPLLLIYTVNVEQALLGDDKTTINEAEESRLAEKARLIEHYIYRDSNFTVNKHYKDTARSKIWNLKDKKNPKLRRNVAEGIISEEYFAKMDAEAMASKERKRQNTMIRKNSLASSIAVADYKPVQYYSDPSEPKITLSDRAGNRVWSGTDMDSTI</sequence>
<accession>A0A9N9CWE4</accession>
<feature type="transmembrane region" description="Helical" evidence="9">
    <location>
        <begin position="141"/>
        <end position="161"/>
    </location>
</feature>
<protein>
    <recommendedName>
        <fullName evidence="9">Autophagy-related protein</fullName>
    </recommendedName>
</protein>
<dbReference type="EMBL" id="CAJVPQ010003060">
    <property type="protein sequence ID" value="CAG8616899.1"/>
    <property type="molecule type" value="Genomic_DNA"/>
</dbReference>
<keyword evidence="4 9" id="KW-0926">Vacuole</keyword>
<evidence type="ECO:0000313" key="12">
    <source>
        <dbReference type="EMBL" id="CAG8616899.1"/>
    </source>
</evidence>
<comment type="caution">
    <text evidence="12">The sequence shown here is derived from an EMBL/GenBank/DDBJ whole genome shotgun (WGS) entry which is preliminary data.</text>
</comment>
<dbReference type="Gene3D" id="1.20.1250.20">
    <property type="entry name" value="MFS general substrate transporter like domains"/>
    <property type="match status" value="1"/>
</dbReference>
<organism evidence="12 13">
    <name type="scientific">Funneliformis caledonium</name>
    <dbReference type="NCBI Taxonomy" id="1117310"/>
    <lineage>
        <taxon>Eukaryota</taxon>
        <taxon>Fungi</taxon>
        <taxon>Fungi incertae sedis</taxon>
        <taxon>Mucoromycota</taxon>
        <taxon>Glomeromycotina</taxon>
        <taxon>Glomeromycetes</taxon>
        <taxon>Glomerales</taxon>
        <taxon>Glomeraceae</taxon>
        <taxon>Funneliformis</taxon>
    </lineage>
</organism>
<dbReference type="SUPFAM" id="SSF46942">
    <property type="entry name" value="Elongation factor TFIIS domain 2"/>
    <property type="match status" value="1"/>
</dbReference>
<feature type="transmembrane region" description="Helical" evidence="9">
    <location>
        <begin position="79"/>
        <end position="101"/>
    </location>
</feature>
<dbReference type="CDD" id="cd17483">
    <property type="entry name" value="MFS_Atg22_like"/>
    <property type="match status" value="1"/>
</dbReference>
<dbReference type="GO" id="GO:0005774">
    <property type="term" value="C:vacuolar membrane"/>
    <property type="evidence" value="ECO:0007669"/>
    <property type="project" value="UniProtKB-SubCell"/>
</dbReference>
<dbReference type="GO" id="GO:0006351">
    <property type="term" value="P:DNA-templated transcription"/>
    <property type="evidence" value="ECO:0007669"/>
    <property type="project" value="InterPro"/>
</dbReference>
<keyword evidence="9" id="KW-0072">Autophagy</keyword>
<dbReference type="InterPro" id="IPR036259">
    <property type="entry name" value="MFS_trans_sf"/>
</dbReference>
<dbReference type="AlphaFoldDB" id="A0A9N9CWE4"/>
<comment type="similarity">
    <text evidence="2 9">Belongs to the ATG22 family.</text>
</comment>
<evidence type="ECO:0000256" key="5">
    <source>
        <dbReference type="ARBA" id="ARBA00022692"/>
    </source>
</evidence>
<feature type="region of interest" description="Disordered" evidence="10">
    <location>
        <begin position="1"/>
        <end position="21"/>
    </location>
</feature>
<comment type="function">
    <text evidence="9">Vacuolar effluxer which mediate the efflux of amino acids resulting from autophagic degradation. The release of autophagic amino acids allows the maintenance of protein synthesis and viability during nitrogen starvation.</text>
</comment>
<feature type="transmembrane region" description="Helical" evidence="9">
    <location>
        <begin position="262"/>
        <end position="281"/>
    </location>
</feature>
<comment type="subcellular location">
    <subcellularLocation>
        <location evidence="1">Endomembrane system</location>
        <topology evidence="1">Multi-pass membrane protein</topology>
    </subcellularLocation>
    <subcellularLocation>
        <location evidence="9">Vacuole membrane</location>
        <topology evidence="9">Multi-pass membrane protein</topology>
    </subcellularLocation>
</comment>
<feature type="transmembrane region" description="Helical" evidence="9">
    <location>
        <begin position="198"/>
        <end position="221"/>
    </location>
</feature>
<dbReference type="SUPFAM" id="SSF103473">
    <property type="entry name" value="MFS general substrate transporter"/>
    <property type="match status" value="1"/>
</dbReference>